<name>A0A1A5YB11_9BACL</name>
<dbReference type="Proteomes" id="UP000092024">
    <property type="component" value="Unassembled WGS sequence"/>
</dbReference>
<accession>A0A1A5YB11</accession>
<dbReference type="EMBL" id="LYPA01000078">
    <property type="protein sequence ID" value="OBR62816.1"/>
    <property type="molecule type" value="Genomic_DNA"/>
</dbReference>
<gene>
    <name evidence="1" type="ORF">A7K91_15615</name>
</gene>
<dbReference type="STRING" id="1844972.A7K91_15615"/>
<organism evidence="1 2">
    <name type="scientific">Paenibacillus oryzae</name>
    <dbReference type="NCBI Taxonomy" id="1844972"/>
    <lineage>
        <taxon>Bacteria</taxon>
        <taxon>Bacillati</taxon>
        <taxon>Bacillota</taxon>
        <taxon>Bacilli</taxon>
        <taxon>Bacillales</taxon>
        <taxon>Paenibacillaceae</taxon>
        <taxon>Paenibacillus</taxon>
    </lineage>
</organism>
<evidence type="ECO:0000313" key="2">
    <source>
        <dbReference type="Proteomes" id="UP000092024"/>
    </source>
</evidence>
<evidence type="ECO:0000313" key="1">
    <source>
        <dbReference type="EMBL" id="OBR62816.1"/>
    </source>
</evidence>
<comment type="caution">
    <text evidence="1">The sequence shown here is derived from an EMBL/GenBank/DDBJ whole genome shotgun (WGS) entry which is preliminary data.</text>
</comment>
<dbReference type="AlphaFoldDB" id="A0A1A5YB11"/>
<proteinExistence type="predicted"/>
<protein>
    <submittedName>
        <fullName evidence="1">Uncharacterized protein</fullName>
    </submittedName>
</protein>
<sequence>MGYLYCRHHLEILWNIGDGYAAGLYGSYDLEACPVIIKLNKQNLFNKNEALFEGLVSWERIDKITSGYKML</sequence>
<reference evidence="1 2" key="1">
    <citation type="submission" date="2016-05" db="EMBL/GenBank/DDBJ databases">
        <title>Paenibacillus oryzae. sp. nov., isolated from the rice root.</title>
        <authorList>
            <person name="Zhang J."/>
            <person name="Zhang X."/>
        </authorList>
    </citation>
    <scope>NUCLEOTIDE SEQUENCE [LARGE SCALE GENOMIC DNA]</scope>
    <source>
        <strain evidence="1 2">1DrF-4</strain>
    </source>
</reference>
<keyword evidence="2" id="KW-1185">Reference proteome</keyword>